<evidence type="ECO:0000313" key="1">
    <source>
        <dbReference type="EMBL" id="QHU06700.1"/>
    </source>
</evidence>
<organism evidence="1">
    <name type="scientific">viral metagenome</name>
    <dbReference type="NCBI Taxonomy" id="1070528"/>
    <lineage>
        <taxon>unclassified sequences</taxon>
        <taxon>metagenomes</taxon>
        <taxon>organismal metagenomes</taxon>
    </lineage>
</organism>
<name>A0A6C0JPS0_9ZZZZ</name>
<protein>
    <submittedName>
        <fullName evidence="1">Uncharacterized protein</fullName>
    </submittedName>
</protein>
<dbReference type="EMBL" id="MN740667">
    <property type="protein sequence ID" value="QHU06700.1"/>
    <property type="molecule type" value="Genomic_DNA"/>
</dbReference>
<dbReference type="AlphaFoldDB" id="A0A6C0JPS0"/>
<accession>A0A6C0JPS0</accession>
<proteinExistence type="predicted"/>
<reference evidence="1" key="1">
    <citation type="journal article" date="2020" name="Nature">
        <title>Giant virus diversity and host interactions through global metagenomics.</title>
        <authorList>
            <person name="Schulz F."/>
            <person name="Roux S."/>
            <person name="Paez-Espino D."/>
            <person name="Jungbluth S."/>
            <person name="Walsh D.A."/>
            <person name="Denef V.J."/>
            <person name="McMahon K.D."/>
            <person name="Konstantinidis K.T."/>
            <person name="Eloe-Fadrosh E.A."/>
            <person name="Kyrpides N.C."/>
            <person name="Woyke T."/>
        </authorList>
    </citation>
    <scope>NUCLEOTIDE SEQUENCE</scope>
    <source>
        <strain evidence="1">GVMAG-S-1038524-41</strain>
    </source>
</reference>
<sequence length="136" mass="16482">MSEIEILKQFKNTLISFLDELIGQFPAEGDLVIFRIFLKDRVPIENIINYFVLRILPLKKMVDERDEDFFLNKCELFESIQNQEKKGRVNRFKKLWRSECLDDDDKRVVWEWFDSFIFLSEKYQKCKSKNSQKSQV</sequence>